<comment type="caution">
    <text evidence="1">The sequence shown here is derived from an EMBL/GenBank/DDBJ whole genome shotgun (WGS) entry which is preliminary data.</text>
</comment>
<reference evidence="1 2" key="1">
    <citation type="submission" date="2018-01" db="EMBL/GenBank/DDBJ databases">
        <title>Complete genome sequences of 14 Citrobacter spp. isolated from plant in Canada.</title>
        <authorList>
            <person name="Bhandare S.G."/>
            <person name="Colavecchio A."/>
            <person name="Jeukens J."/>
            <person name="Emond-Rheault J.-G."/>
            <person name="Freschi L."/>
            <person name="Hamel J."/>
            <person name="Kukavica-Ibrulj I."/>
            <person name="Levesque R."/>
            <person name="Goodridge L."/>
        </authorList>
    </citation>
    <scope>NUCLEOTIDE SEQUENCE [LARGE SCALE GENOMIC DNA]</scope>
    <source>
        <strain evidence="1 2">S1285</strain>
    </source>
</reference>
<dbReference type="AlphaFoldDB" id="A0A2S4S079"/>
<dbReference type="Proteomes" id="UP000237003">
    <property type="component" value="Unassembled WGS sequence"/>
</dbReference>
<dbReference type="EMBL" id="PQLX01000002">
    <property type="protein sequence ID" value="POU66838.1"/>
    <property type="molecule type" value="Genomic_DNA"/>
</dbReference>
<protein>
    <submittedName>
        <fullName evidence="1">Uncharacterized protein</fullName>
    </submittedName>
</protein>
<proteinExistence type="predicted"/>
<organism evidence="1 2">
    <name type="scientific">Citrobacter amalonaticus</name>
    <dbReference type="NCBI Taxonomy" id="35703"/>
    <lineage>
        <taxon>Bacteria</taxon>
        <taxon>Pseudomonadati</taxon>
        <taxon>Pseudomonadota</taxon>
        <taxon>Gammaproteobacteria</taxon>
        <taxon>Enterobacterales</taxon>
        <taxon>Enterobacteriaceae</taxon>
        <taxon>Citrobacter</taxon>
    </lineage>
</organism>
<gene>
    <name evidence="1" type="ORF">C3430_08645</name>
</gene>
<evidence type="ECO:0000313" key="1">
    <source>
        <dbReference type="EMBL" id="POU66838.1"/>
    </source>
</evidence>
<accession>A0A2S4S079</accession>
<name>A0A2S4S079_CITAM</name>
<sequence>MLVVSTGQLYANDWRYGEVRDEMRDSITYTSTLQSENKNQYSAPYDGGASLDILLVSNDGEISNTAALTLSKGQISCQIGENCEVKARFDDGSIEDLTAEIVGDSYSMLAVFNAAGFVEKLRLSKRVIIEIPVYREGRSQFKFSPSGLKWHGVADDKPYLSEIGGINLREKMDLTGKKLSNKNNRLKCFDDSIELIKGWIAPAKICTYEGMISFVSIKTKNDKKRLNEIVDDINKSLGSKVKVHNGVAIWLGDENLGVSSIIIFSDNKDGLRVEFSYNPVISKVPSAE</sequence>
<evidence type="ECO:0000313" key="2">
    <source>
        <dbReference type="Proteomes" id="UP000237003"/>
    </source>
</evidence>